<organism evidence="3 4">
    <name type="scientific">Sphingomonas tabacisoli</name>
    <dbReference type="NCBI Taxonomy" id="2249466"/>
    <lineage>
        <taxon>Bacteria</taxon>
        <taxon>Pseudomonadati</taxon>
        <taxon>Pseudomonadota</taxon>
        <taxon>Alphaproteobacteria</taxon>
        <taxon>Sphingomonadales</taxon>
        <taxon>Sphingomonadaceae</taxon>
        <taxon>Sphingomonas</taxon>
    </lineage>
</organism>
<comment type="caution">
    <text evidence="3">The sequence shown here is derived from an EMBL/GenBank/DDBJ whole genome shotgun (WGS) entry which is preliminary data.</text>
</comment>
<dbReference type="SUPFAM" id="SSF160443">
    <property type="entry name" value="SMR domain-like"/>
    <property type="match status" value="1"/>
</dbReference>
<feature type="compositionally biased region" description="Basic and acidic residues" evidence="1">
    <location>
        <begin position="48"/>
        <end position="58"/>
    </location>
</feature>
<dbReference type="EMBL" id="JBHUDY010000001">
    <property type="protein sequence ID" value="MFD1611894.1"/>
    <property type="molecule type" value="Genomic_DNA"/>
</dbReference>
<dbReference type="PANTHER" id="PTHR35562">
    <property type="entry name" value="DNA ENDONUCLEASE SMRA-RELATED"/>
    <property type="match status" value="1"/>
</dbReference>
<dbReference type="PROSITE" id="PS50828">
    <property type="entry name" value="SMR"/>
    <property type="match status" value="1"/>
</dbReference>
<accession>A0ABW4I1S7</accession>
<sequence length="190" mass="20216">MPERPLGAEEAALWARVIASVEPLAGRTALRPAGVAEANPKPSMPSEVEARLHSDRVAKPVRPSTSLGMDGQGTKPPSNTLDGSWDRRLSRGLVQPDLAVDLHGHTLDTAYRTLDAGLDQAISRGARVLLLVTGKPRAPGSGRGMIRAAVGDWLAASRHSSDIAAVRGAHQRHGGSGALYIILKRRREPR</sequence>
<feature type="region of interest" description="Disordered" evidence="1">
    <location>
        <begin position="33"/>
        <end position="85"/>
    </location>
</feature>
<evidence type="ECO:0000313" key="4">
    <source>
        <dbReference type="Proteomes" id="UP001597115"/>
    </source>
</evidence>
<evidence type="ECO:0000259" key="2">
    <source>
        <dbReference type="PROSITE" id="PS50828"/>
    </source>
</evidence>
<protein>
    <submittedName>
        <fullName evidence="3">Smr/MutS family protein</fullName>
    </submittedName>
</protein>
<gene>
    <name evidence="3" type="ORF">ACFSCW_08780</name>
</gene>
<dbReference type="Pfam" id="PF01713">
    <property type="entry name" value="Smr"/>
    <property type="match status" value="1"/>
</dbReference>
<dbReference type="SMART" id="SM00463">
    <property type="entry name" value="SMR"/>
    <property type="match status" value="1"/>
</dbReference>
<dbReference type="InterPro" id="IPR002625">
    <property type="entry name" value="Smr_dom"/>
</dbReference>
<evidence type="ECO:0000256" key="1">
    <source>
        <dbReference type="SAM" id="MobiDB-lite"/>
    </source>
</evidence>
<dbReference type="Gene3D" id="3.30.1370.110">
    <property type="match status" value="1"/>
</dbReference>
<dbReference type="InterPro" id="IPR036063">
    <property type="entry name" value="Smr_dom_sf"/>
</dbReference>
<dbReference type="Proteomes" id="UP001597115">
    <property type="component" value="Unassembled WGS sequence"/>
</dbReference>
<dbReference type="RefSeq" id="WP_380888468.1">
    <property type="nucleotide sequence ID" value="NZ_JBHUDY010000001.1"/>
</dbReference>
<feature type="domain" description="Smr" evidence="2">
    <location>
        <begin position="100"/>
        <end position="184"/>
    </location>
</feature>
<dbReference type="PANTHER" id="PTHR35562:SF2">
    <property type="entry name" value="DNA ENDONUCLEASE SMRA-RELATED"/>
    <property type="match status" value="1"/>
</dbReference>
<name>A0ABW4I1S7_9SPHN</name>
<keyword evidence="4" id="KW-1185">Reference proteome</keyword>
<reference evidence="4" key="1">
    <citation type="journal article" date="2019" name="Int. J. Syst. Evol. Microbiol.">
        <title>The Global Catalogue of Microorganisms (GCM) 10K type strain sequencing project: providing services to taxonomists for standard genome sequencing and annotation.</title>
        <authorList>
            <consortium name="The Broad Institute Genomics Platform"/>
            <consortium name="The Broad Institute Genome Sequencing Center for Infectious Disease"/>
            <person name="Wu L."/>
            <person name="Ma J."/>
        </authorList>
    </citation>
    <scope>NUCLEOTIDE SEQUENCE [LARGE SCALE GENOMIC DNA]</scope>
    <source>
        <strain evidence="4">CGMCC 1.16275</strain>
    </source>
</reference>
<proteinExistence type="predicted"/>
<evidence type="ECO:0000313" key="3">
    <source>
        <dbReference type="EMBL" id="MFD1611894.1"/>
    </source>
</evidence>